<protein>
    <recommendedName>
        <fullName evidence="4">DUF1097 domain-containing protein</fullName>
    </recommendedName>
</protein>
<reference evidence="2" key="1">
    <citation type="submission" date="2021-04" db="EMBL/GenBank/DDBJ databases">
        <title>Sinoanaerobacter chloroacetimidivorans sp. nov., an obligate anaerobic bacterium isolated from anaerobic sludge.</title>
        <authorList>
            <person name="Bao Y."/>
        </authorList>
    </citation>
    <scope>NUCLEOTIDE SEQUENCE</scope>
    <source>
        <strain evidence="2">BAD-6</strain>
    </source>
</reference>
<keyword evidence="1" id="KW-0472">Membrane</keyword>
<gene>
    <name evidence="2" type="ORF">KCX82_15840</name>
</gene>
<keyword evidence="1" id="KW-0812">Transmembrane</keyword>
<keyword evidence="1" id="KW-1133">Transmembrane helix</keyword>
<feature type="transmembrane region" description="Helical" evidence="1">
    <location>
        <begin position="60"/>
        <end position="78"/>
    </location>
</feature>
<accession>A0A8J7W2P6</accession>
<evidence type="ECO:0000313" key="2">
    <source>
        <dbReference type="EMBL" id="MBR0599359.1"/>
    </source>
</evidence>
<dbReference type="Proteomes" id="UP000675664">
    <property type="component" value="Unassembled WGS sequence"/>
</dbReference>
<dbReference type="AlphaFoldDB" id="A0A8J7W2P6"/>
<feature type="transmembrane region" description="Helical" evidence="1">
    <location>
        <begin position="84"/>
        <end position="105"/>
    </location>
</feature>
<sequence>MEGKNKITRQHFVVTTLFVAWLVTSNILFMVLNIHHTWPAFFICIFFFAYGLNPGRVKEIYAGAVSGLIFGYLLPFYLGAMAPVLGVKAALNVYIALVLFIILILGPVAHTLVNPVSFTYALMCLIHIEEIHEKIVEWGLMTILGGTFIIGGIYGIGAMMKKIESKRSRVSQTE</sequence>
<organism evidence="2 3">
    <name type="scientific">Sinanaerobacter chloroacetimidivorans</name>
    <dbReference type="NCBI Taxonomy" id="2818044"/>
    <lineage>
        <taxon>Bacteria</taxon>
        <taxon>Bacillati</taxon>
        <taxon>Bacillota</taxon>
        <taxon>Clostridia</taxon>
        <taxon>Peptostreptococcales</taxon>
        <taxon>Anaerovoracaceae</taxon>
        <taxon>Sinanaerobacter</taxon>
    </lineage>
</organism>
<evidence type="ECO:0000256" key="1">
    <source>
        <dbReference type="SAM" id="Phobius"/>
    </source>
</evidence>
<evidence type="ECO:0000313" key="3">
    <source>
        <dbReference type="Proteomes" id="UP000675664"/>
    </source>
</evidence>
<reference evidence="2" key="2">
    <citation type="submission" date="2021-04" db="EMBL/GenBank/DDBJ databases">
        <authorList>
            <person name="Liu J."/>
        </authorList>
    </citation>
    <scope>NUCLEOTIDE SEQUENCE</scope>
    <source>
        <strain evidence="2">BAD-6</strain>
    </source>
</reference>
<proteinExistence type="predicted"/>
<feature type="transmembrane region" description="Helical" evidence="1">
    <location>
        <begin position="12"/>
        <end position="31"/>
    </location>
</feature>
<evidence type="ECO:0008006" key="4">
    <source>
        <dbReference type="Google" id="ProtNLM"/>
    </source>
</evidence>
<dbReference type="RefSeq" id="WP_227019491.1">
    <property type="nucleotide sequence ID" value="NZ_JAGSND010000012.1"/>
</dbReference>
<feature type="transmembrane region" description="Helical" evidence="1">
    <location>
        <begin position="140"/>
        <end position="160"/>
    </location>
</feature>
<feature type="transmembrane region" description="Helical" evidence="1">
    <location>
        <begin position="37"/>
        <end position="53"/>
    </location>
</feature>
<keyword evidence="3" id="KW-1185">Reference proteome</keyword>
<dbReference type="EMBL" id="JAGSND010000012">
    <property type="protein sequence ID" value="MBR0599359.1"/>
    <property type="molecule type" value="Genomic_DNA"/>
</dbReference>
<name>A0A8J7W2P6_9FIRM</name>
<comment type="caution">
    <text evidence="2">The sequence shown here is derived from an EMBL/GenBank/DDBJ whole genome shotgun (WGS) entry which is preliminary data.</text>
</comment>